<protein>
    <recommendedName>
        <fullName evidence="3">FCD domain-containing protein</fullName>
    </recommendedName>
</protein>
<evidence type="ECO:0000313" key="1">
    <source>
        <dbReference type="EMBL" id="GAA4617226.1"/>
    </source>
</evidence>
<keyword evidence="2" id="KW-1185">Reference proteome</keyword>
<dbReference type="RefSeq" id="WP_345365463.1">
    <property type="nucleotide sequence ID" value="NZ_BAABHJ010000039.1"/>
</dbReference>
<reference evidence="2" key="1">
    <citation type="journal article" date="2019" name="Int. J. Syst. Evol. Microbiol.">
        <title>The Global Catalogue of Microorganisms (GCM) 10K type strain sequencing project: providing services to taxonomists for standard genome sequencing and annotation.</title>
        <authorList>
            <consortium name="The Broad Institute Genomics Platform"/>
            <consortium name="The Broad Institute Genome Sequencing Center for Infectious Disease"/>
            <person name="Wu L."/>
            <person name="Ma J."/>
        </authorList>
    </citation>
    <scope>NUCLEOTIDE SEQUENCE [LARGE SCALE GENOMIC DNA]</scope>
    <source>
        <strain evidence="2">JCM 17938</strain>
    </source>
</reference>
<comment type="caution">
    <text evidence="1">The sequence shown here is derived from an EMBL/GenBank/DDBJ whole genome shotgun (WGS) entry which is preliminary data.</text>
</comment>
<dbReference type="Proteomes" id="UP001500212">
    <property type="component" value="Unassembled WGS sequence"/>
</dbReference>
<proteinExistence type="predicted"/>
<sequence length="129" mass="13657">MTTAPDLIWLFLGEPARAEQIANHHRALTDAIERLASARGLEAGQAVIEHLTSEVVTTSTRFAAATGPLITHLLVITAALRDAAHYRRLNGGCCAQDPGHLGTDVPCGFHAVQQNLADVYTTALHAIAG</sequence>
<dbReference type="EMBL" id="BAABHJ010000039">
    <property type="protein sequence ID" value="GAA4617226.1"/>
    <property type="molecule type" value="Genomic_DNA"/>
</dbReference>
<organism evidence="1 2">
    <name type="scientific">Actinoallomurus liliacearum</name>
    <dbReference type="NCBI Taxonomy" id="1080073"/>
    <lineage>
        <taxon>Bacteria</taxon>
        <taxon>Bacillati</taxon>
        <taxon>Actinomycetota</taxon>
        <taxon>Actinomycetes</taxon>
        <taxon>Streptosporangiales</taxon>
        <taxon>Thermomonosporaceae</taxon>
        <taxon>Actinoallomurus</taxon>
    </lineage>
</organism>
<name>A0ABP8TVK3_9ACTN</name>
<gene>
    <name evidence="1" type="ORF">GCM10023195_76790</name>
</gene>
<evidence type="ECO:0000313" key="2">
    <source>
        <dbReference type="Proteomes" id="UP001500212"/>
    </source>
</evidence>
<evidence type="ECO:0008006" key="3">
    <source>
        <dbReference type="Google" id="ProtNLM"/>
    </source>
</evidence>
<accession>A0ABP8TVK3</accession>